<dbReference type="EMBL" id="WUUT01000001">
    <property type="protein sequence ID" value="MXR50717.1"/>
    <property type="molecule type" value="Genomic_DNA"/>
</dbReference>
<evidence type="ECO:0000256" key="1">
    <source>
        <dbReference type="SAM" id="MobiDB-lite"/>
    </source>
</evidence>
<feature type="domain" description="DUF8054" evidence="2">
    <location>
        <begin position="2"/>
        <end position="177"/>
    </location>
</feature>
<dbReference type="OrthoDB" id="267121at2157"/>
<dbReference type="Proteomes" id="UP000466535">
    <property type="component" value="Unassembled WGS sequence"/>
</dbReference>
<reference evidence="3 4" key="1">
    <citation type="submission" date="2019-12" db="EMBL/GenBank/DDBJ databases">
        <title>Isolation and characterization of three novel carbon monoxide-oxidizing members of Halobacteria from salione crusts and soils.</title>
        <authorList>
            <person name="Myers M.R."/>
            <person name="King G.M."/>
        </authorList>
    </citation>
    <scope>NUCLEOTIDE SEQUENCE [LARGE SCALE GENOMIC DNA]</scope>
    <source>
        <strain evidence="3 4">WSH3</strain>
    </source>
</reference>
<keyword evidence="4" id="KW-1185">Reference proteome</keyword>
<accession>A0A6B0T0H2</accession>
<evidence type="ECO:0000313" key="4">
    <source>
        <dbReference type="Proteomes" id="UP000466535"/>
    </source>
</evidence>
<evidence type="ECO:0000259" key="2">
    <source>
        <dbReference type="Pfam" id="PF26239"/>
    </source>
</evidence>
<feature type="compositionally biased region" description="Basic and acidic residues" evidence="1">
    <location>
        <begin position="161"/>
        <end position="174"/>
    </location>
</feature>
<organism evidence="3 4">
    <name type="scientific">Halovenus carboxidivorans</name>
    <dbReference type="NCBI Taxonomy" id="2692199"/>
    <lineage>
        <taxon>Archaea</taxon>
        <taxon>Methanobacteriati</taxon>
        <taxon>Methanobacteriota</taxon>
        <taxon>Stenosarchaea group</taxon>
        <taxon>Halobacteria</taxon>
        <taxon>Halobacteriales</taxon>
        <taxon>Haloarculaceae</taxon>
        <taxon>Halovenus</taxon>
    </lineage>
</organism>
<dbReference type="InterPro" id="IPR058367">
    <property type="entry name" value="DUF8054"/>
</dbReference>
<feature type="region of interest" description="Disordered" evidence="1">
    <location>
        <begin position="161"/>
        <end position="180"/>
    </location>
</feature>
<dbReference type="Pfam" id="PF26239">
    <property type="entry name" value="DUF8054"/>
    <property type="match status" value="1"/>
</dbReference>
<protein>
    <recommendedName>
        <fullName evidence="2">DUF8054 domain-containing protein</fullName>
    </recommendedName>
</protein>
<dbReference type="AlphaFoldDB" id="A0A6B0T0H2"/>
<name>A0A6B0T0H2_9EURY</name>
<proteinExistence type="predicted"/>
<comment type="caution">
    <text evidence="3">The sequence shown here is derived from an EMBL/GenBank/DDBJ whole genome shotgun (WGS) entry which is preliminary data.</text>
</comment>
<dbReference type="RefSeq" id="WP_159762819.1">
    <property type="nucleotide sequence ID" value="NZ_WUUT01000001.1"/>
</dbReference>
<sequence length="180" mass="19848">MNLPQGRLLRQRVLSSPETVLTGALDRRLTGYARLEPQETLLLSADRVGVVTFVDGVPVAAYHTAPDASGTDALTEIASSGPYRLGLYELEESALDRIHESESARVPPEMPARVLGGDQQLIERTRQRAPNDRLESESNGRDSLAAVEAFLENEQQIEAIRDRAQSEAESRADEWNLPVE</sequence>
<gene>
    <name evidence="3" type="ORF">GRX03_03730</name>
</gene>
<feature type="compositionally biased region" description="Basic and acidic residues" evidence="1">
    <location>
        <begin position="121"/>
        <end position="140"/>
    </location>
</feature>
<feature type="region of interest" description="Disordered" evidence="1">
    <location>
        <begin position="117"/>
        <end position="141"/>
    </location>
</feature>
<evidence type="ECO:0000313" key="3">
    <source>
        <dbReference type="EMBL" id="MXR50717.1"/>
    </source>
</evidence>